<gene>
    <name evidence="2" type="ORF">EV421DRAFT_1742301</name>
</gene>
<reference evidence="2" key="1">
    <citation type="submission" date="2023-06" db="EMBL/GenBank/DDBJ databases">
        <authorList>
            <consortium name="Lawrence Berkeley National Laboratory"/>
            <person name="Ahrendt S."/>
            <person name="Sahu N."/>
            <person name="Indic B."/>
            <person name="Wong-Bajracharya J."/>
            <person name="Merenyi Z."/>
            <person name="Ke H.-M."/>
            <person name="Monk M."/>
            <person name="Kocsube S."/>
            <person name="Drula E."/>
            <person name="Lipzen A."/>
            <person name="Balint B."/>
            <person name="Henrissat B."/>
            <person name="Andreopoulos B."/>
            <person name="Martin F.M."/>
            <person name="Harder C.B."/>
            <person name="Rigling D."/>
            <person name="Ford K.L."/>
            <person name="Foster G.D."/>
            <person name="Pangilinan J."/>
            <person name="Papanicolaou A."/>
            <person name="Barry K."/>
            <person name="LaButti K."/>
            <person name="Viragh M."/>
            <person name="Koriabine M."/>
            <person name="Yan M."/>
            <person name="Riley R."/>
            <person name="Champramary S."/>
            <person name="Plett K.L."/>
            <person name="Tsai I.J."/>
            <person name="Slot J."/>
            <person name="Sipos G."/>
            <person name="Plett J."/>
            <person name="Nagy L.G."/>
            <person name="Grigoriev I.V."/>
        </authorList>
    </citation>
    <scope>NUCLEOTIDE SEQUENCE</scope>
    <source>
        <strain evidence="2">FPL87.14</strain>
    </source>
</reference>
<sequence length="209" mass="24423">MPYEGRSTRGILCLSGRISYLNRHETPHDLASQVCWAEEFDEIWNDFDKREIWSTFIMLIYEWVVYWSGRWMGFYGLQDAVFIIIEKKFIVKNDFAVRMVGTEEKKDTKMESYTVKNMPTSSRIWISKRVSKEKERKGKKMQEISIAYAMISARGRIGSILKKSNGYGTEPIPCSAASVWAPREEARQTQREDIIKSGDQASEYDERED</sequence>
<comment type="caution">
    <text evidence="2">The sequence shown here is derived from an EMBL/GenBank/DDBJ whole genome shotgun (WGS) entry which is preliminary data.</text>
</comment>
<keyword evidence="3" id="KW-1185">Reference proteome</keyword>
<dbReference type="Proteomes" id="UP001175226">
    <property type="component" value="Unassembled WGS sequence"/>
</dbReference>
<protein>
    <submittedName>
        <fullName evidence="2">Uncharacterized protein</fullName>
    </submittedName>
</protein>
<dbReference type="AlphaFoldDB" id="A0AA39MG37"/>
<proteinExistence type="predicted"/>
<organism evidence="2 3">
    <name type="scientific">Armillaria borealis</name>
    <dbReference type="NCBI Taxonomy" id="47425"/>
    <lineage>
        <taxon>Eukaryota</taxon>
        <taxon>Fungi</taxon>
        <taxon>Dikarya</taxon>
        <taxon>Basidiomycota</taxon>
        <taxon>Agaricomycotina</taxon>
        <taxon>Agaricomycetes</taxon>
        <taxon>Agaricomycetidae</taxon>
        <taxon>Agaricales</taxon>
        <taxon>Marasmiineae</taxon>
        <taxon>Physalacriaceae</taxon>
        <taxon>Armillaria</taxon>
    </lineage>
</organism>
<feature type="compositionally biased region" description="Basic and acidic residues" evidence="1">
    <location>
        <begin position="182"/>
        <end position="196"/>
    </location>
</feature>
<evidence type="ECO:0000256" key="1">
    <source>
        <dbReference type="SAM" id="MobiDB-lite"/>
    </source>
</evidence>
<dbReference type="EMBL" id="JAUEPT010000094">
    <property type="protein sequence ID" value="KAK0432439.1"/>
    <property type="molecule type" value="Genomic_DNA"/>
</dbReference>
<evidence type="ECO:0000313" key="2">
    <source>
        <dbReference type="EMBL" id="KAK0432439.1"/>
    </source>
</evidence>
<accession>A0AA39MG37</accession>
<feature type="region of interest" description="Disordered" evidence="1">
    <location>
        <begin position="169"/>
        <end position="209"/>
    </location>
</feature>
<name>A0AA39MG37_9AGAR</name>
<evidence type="ECO:0000313" key="3">
    <source>
        <dbReference type="Proteomes" id="UP001175226"/>
    </source>
</evidence>